<protein>
    <submittedName>
        <fullName evidence="1">Uncharacterized protein</fullName>
    </submittedName>
</protein>
<sequence length="24" mass="2809">MDMRMKCGVLYSGTHTQSREELHV</sequence>
<evidence type="ECO:0000313" key="1">
    <source>
        <dbReference type="EMBL" id="JAH35986.1"/>
    </source>
</evidence>
<reference evidence="1" key="2">
    <citation type="journal article" date="2015" name="Fish Shellfish Immunol.">
        <title>Early steps in the European eel (Anguilla anguilla)-Vibrio vulnificus interaction in the gills: Role of the RtxA13 toxin.</title>
        <authorList>
            <person name="Callol A."/>
            <person name="Pajuelo D."/>
            <person name="Ebbesson L."/>
            <person name="Teles M."/>
            <person name="MacKenzie S."/>
            <person name="Amaro C."/>
        </authorList>
    </citation>
    <scope>NUCLEOTIDE SEQUENCE</scope>
</reference>
<organism evidence="1">
    <name type="scientific">Anguilla anguilla</name>
    <name type="common">European freshwater eel</name>
    <name type="synonym">Muraena anguilla</name>
    <dbReference type="NCBI Taxonomy" id="7936"/>
    <lineage>
        <taxon>Eukaryota</taxon>
        <taxon>Metazoa</taxon>
        <taxon>Chordata</taxon>
        <taxon>Craniata</taxon>
        <taxon>Vertebrata</taxon>
        <taxon>Euteleostomi</taxon>
        <taxon>Actinopterygii</taxon>
        <taxon>Neopterygii</taxon>
        <taxon>Teleostei</taxon>
        <taxon>Anguilliformes</taxon>
        <taxon>Anguillidae</taxon>
        <taxon>Anguilla</taxon>
    </lineage>
</organism>
<reference evidence="1" key="1">
    <citation type="submission" date="2014-11" db="EMBL/GenBank/DDBJ databases">
        <authorList>
            <person name="Amaro Gonzalez C."/>
        </authorList>
    </citation>
    <scope>NUCLEOTIDE SEQUENCE</scope>
</reference>
<dbReference type="EMBL" id="GBXM01072591">
    <property type="protein sequence ID" value="JAH35986.1"/>
    <property type="molecule type" value="Transcribed_RNA"/>
</dbReference>
<dbReference type="AlphaFoldDB" id="A0A0E9S3Y0"/>
<proteinExistence type="predicted"/>
<accession>A0A0E9S3Y0</accession>
<name>A0A0E9S3Y0_ANGAN</name>